<dbReference type="EMBL" id="VIIS01001476">
    <property type="protein sequence ID" value="KAF0297723.1"/>
    <property type="molecule type" value="Genomic_DNA"/>
</dbReference>
<comment type="caution">
    <text evidence="3">The sequence shown here is derived from an EMBL/GenBank/DDBJ whole genome shotgun (WGS) entry which is preliminary data.</text>
</comment>
<feature type="compositionally biased region" description="Polar residues" evidence="2">
    <location>
        <begin position="114"/>
        <end position="125"/>
    </location>
</feature>
<feature type="compositionally biased region" description="Low complexity" evidence="2">
    <location>
        <begin position="38"/>
        <end position="50"/>
    </location>
</feature>
<gene>
    <name evidence="3" type="ORF">FJT64_000539</name>
</gene>
<dbReference type="OrthoDB" id="202764at2759"/>
<organism evidence="3 4">
    <name type="scientific">Amphibalanus amphitrite</name>
    <name type="common">Striped barnacle</name>
    <name type="synonym">Balanus amphitrite</name>
    <dbReference type="NCBI Taxonomy" id="1232801"/>
    <lineage>
        <taxon>Eukaryota</taxon>
        <taxon>Metazoa</taxon>
        <taxon>Ecdysozoa</taxon>
        <taxon>Arthropoda</taxon>
        <taxon>Crustacea</taxon>
        <taxon>Multicrustacea</taxon>
        <taxon>Cirripedia</taxon>
        <taxon>Thoracica</taxon>
        <taxon>Thoracicalcarea</taxon>
        <taxon>Balanomorpha</taxon>
        <taxon>Balanoidea</taxon>
        <taxon>Balanidae</taxon>
        <taxon>Amphibalaninae</taxon>
        <taxon>Amphibalanus</taxon>
    </lineage>
</organism>
<dbReference type="Proteomes" id="UP000440578">
    <property type="component" value="Unassembled WGS sequence"/>
</dbReference>
<sequence length="261" mass="27594">MPGKERPKKDDKKLLKGLQIFKRSKSKPSLHPTPSITAAVDADAPAAPGASTPVFTPASPTVTSAASLDPLIGSESPPAPAPARRSSVTPISLSRIVGDVPEPEPVTCDAASVDGSSATPSTDTELNGFHGAINGELAEKLRKVEELERKIKRMKEDVDRATERKRRQEELDSKIIEALILEKMQGMGLLKSQLITCGGKWGSGGAGLARAPPHAARPPPAVELRQPSGVLARGAIPDRRACLEMQQTACLDPCPACRLGR</sequence>
<feature type="region of interest" description="Disordered" evidence="2">
    <location>
        <begin position="1"/>
        <end position="129"/>
    </location>
</feature>
<evidence type="ECO:0000313" key="4">
    <source>
        <dbReference type="Proteomes" id="UP000440578"/>
    </source>
</evidence>
<proteinExistence type="predicted"/>
<keyword evidence="1" id="KW-0175">Coiled coil</keyword>
<evidence type="ECO:0000256" key="1">
    <source>
        <dbReference type="SAM" id="Coils"/>
    </source>
</evidence>
<name>A0A6A4VVQ4_AMPAM</name>
<accession>A0A6A4VVQ4</accession>
<protein>
    <submittedName>
        <fullName evidence="3">Uncharacterized protein</fullName>
    </submittedName>
</protein>
<reference evidence="3 4" key="1">
    <citation type="submission" date="2019-07" db="EMBL/GenBank/DDBJ databases">
        <title>Draft genome assembly of a fouling barnacle, Amphibalanus amphitrite (Darwin, 1854): The first reference genome for Thecostraca.</title>
        <authorList>
            <person name="Kim W."/>
        </authorList>
    </citation>
    <scope>NUCLEOTIDE SEQUENCE [LARGE SCALE GENOMIC DNA]</scope>
    <source>
        <strain evidence="3">SNU_AA5</strain>
        <tissue evidence="3">Soma without cirri and trophi</tissue>
    </source>
</reference>
<dbReference type="AlphaFoldDB" id="A0A6A4VVQ4"/>
<feature type="coiled-coil region" evidence="1">
    <location>
        <begin position="130"/>
        <end position="171"/>
    </location>
</feature>
<feature type="compositionally biased region" description="Basic and acidic residues" evidence="2">
    <location>
        <begin position="1"/>
        <end position="14"/>
    </location>
</feature>
<evidence type="ECO:0000313" key="3">
    <source>
        <dbReference type="EMBL" id="KAF0297723.1"/>
    </source>
</evidence>
<evidence type="ECO:0000256" key="2">
    <source>
        <dbReference type="SAM" id="MobiDB-lite"/>
    </source>
</evidence>
<keyword evidence="4" id="KW-1185">Reference proteome</keyword>